<dbReference type="NCBIfam" id="NF006873">
    <property type="entry name" value="PRK09369.1"/>
    <property type="match status" value="1"/>
</dbReference>
<evidence type="ECO:0000256" key="4">
    <source>
        <dbReference type="ARBA" id="ARBA00022618"/>
    </source>
</evidence>
<organism evidence="14 15">
    <name type="scientific">Brevundimonas subvibrioides</name>
    <dbReference type="NCBI Taxonomy" id="74313"/>
    <lineage>
        <taxon>Bacteria</taxon>
        <taxon>Pseudomonadati</taxon>
        <taxon>Pseudomonadota</taxon>
        <taxon>Alphaproteobacteria</taxon>
        <taxon>Caulobacterales</taxon>
        <taxon>Caulobacteraceae</taxon>
        <taxon>Brevundimonas</taxon>
    </lineage>
</organism>
<feature type="binding site" evidence="12">
    <location>
        <begin position="125"/>
        <end position="129"/>
    </location>
    <ligand>
        <name>UDP-N-acetyl-alpha-D-glucosamine</name>
        <dbReference type="ChEBI" id="CHEBI:57705"/>
    </ligand>
</feature>
<feature type="active site" description="Proton donor" evidence="12">
    <location>
        <position position="120"/>
    </location>
</feature>
<evidence type="ECO:0000256" key="3">
    <source>
        <dbReference type="ARBA" id="ARBA00022490"/>
    </source>
</evidence>
<name>A0A258FMW9_9CAUL</name>
<dbReference type="Pfam" id="PF00275">
    <property type="entry name" value="EPSP_synthase"/>
    <property type="match status" value="1"/>
</dbReference>
<evidence type="ECO:0000256" key="12">
    <source>
        <dbReference type="HAMAP-Rule" id="MF_00111"/>
    </source>
</evidence>
<comment type="caution">
    <text evidence="12">Lacks conserved residue(s) required for the propagation of feature annotation.</text>
</comment>
<dbReference type="InterPro" id="IPR005750">
    <property type="entry name" value="UDP_GlcNAc_COvinyl_MurA"/>
</dbReference>
<dbReference type="CDD" id="cd01555">
    <property type="entry name" value="UdpNAET"/>
    <property type="match status" value="1"/>
</dbReference>
<evidence type="ECO:0000256" key="9">
    <source>
        <dbReference type="ARBA" id="ARBA00023316"/>
    </source>
</evidence>
<dbReference type="HAMAP" id="MF_00111">
    <property type="entry name" value="MurA"/>
    <property type="match status" value="1"/>
</dbReference>
<keyword evidence="4 12" id="KW-0132">Cell division</keyword>
<gene>
    <name evidence="12" type="primary">murA</name>
    <name evidence="14" type="ORF">B7Z01_07990</name>
</gene>
<keyword evidence="12" id="KW-0670">Pyruvate</keyword>
<comment type="pathway">
    <text evidence="2 12">Cell wall biogenesis; peptidoglycan biosynthesis.</text>
</comment>
<evidence type="ECO:0000256" key="5">
    <source>
        <dbReference type="ARBA" id="ARBA00022679"/>
    </source>
</evidence>
<dbReference type="GO" id="GO:0005737">
    <property type="term" value="C:cytoplasm"/>
    <property type="evidence" value="ECO:0007669"/>
    <property type="project" value="UniProtKB-SubCell"/>
</dbReference>
<dbReference type="SUPFAM" id="SSF55205">
    <property type="entry name" value="EPT/RTPC-like"/>
    <property type="match status" value="1"/>
</dbReference>
<evidence type="ECO:0000259" key="13">
    <source>
        <dbReference type="Pfam" id="PF00275"/>
    </source>
</evidence>
<evidence type="ECO:0000256" key="6">
    <source>
        <dbReference type="ARBA" id="ARBA00022960"/>
    </source>
</evidence>
<dbReference type="GO" id="GO:0009252">
    <property type="term" value="P:peptidoglycan biosynthetic process"/>
    <property type="evidence" value="ECO:0007669"/>
    <property type="project" value="UniProtKB-UniRule"/>
</dbReference>
<feature type="binding site" evidence="12">
    <location>
        <position position="96"/>
    </location>
    <ligand>
        <name>UDP-N-acetyl-alpha-D-glucosamine</name>
        <dbReference type="ChEBI" id="CHEBI:57705"/>
    </ligand>
</feature>
<evidence type="ECO:0000313" key="14">
    <source>
        <dbReference type="EMBL" id="OYX33686.1"/>
    </source>
</evidence>
<dbReference type="PANTHER" id="PTHR43783:SF1">
    <property type="entry name" value="UDP-N-ACETYLGLUCOSAMINE 1-CARBOXYVINYLTRANSFERASE"/>
    <property type="match status" value="1"/>
</dbReference>
<feature type="binding site" evidence="12">
    <location>
        <position position="333"/>
    </location>
    <ligand>
        <name>UDP-N-acetyl-alpha-D-glucosamine</name>
        <dbReference type="ChEBI" id="CHEBI:57705"/>
    </ligand>
</feature>
<dbReference type="InterPro" id="IPR001986">
    <property type="entry name" value="Enolpyruvate_Tfrase_dom"/>
</dbReference>
<dbReference type="InterPro" id="IPR036968">
    <property type="entry name" value="Enolpyruvate_Tfrase_sf"/>
</dbReference>
<dbReference type="PANTHER" id="PTHR43783">
    <property type="entry name" value="UDP-N-ACETYLGLUCOSAMINE 1-CARBOXYVINYLTRANSFERASE"/>
    <property type="match status" value="1"/>
</dbReference>
<dbReference type="GO" id="GO:0071555">
    <property type="term" value="P:cell wall organization"/>
    <property type="evidence" value="ECO:0007669"/>
    <property type="project" value="UniProtKB-KW"/>
</dbReference>
<comment type="caution">
    <text evidence="14">The sequence shown here is derived from an EMBL/GenBank/DDBJ whole genome shotgun (WGS) entry which is preliminary data.</text>
</comment>
<dbReference type="UniPathway" id="UPA00219"/>
<sequence length="434" mass="46022">MDSITVHGNGPLHGEIPVSGAKNSAIKLMAASILTDQPLRLTNMPRLADTKFLGRLLRSFGVEVTENGHGSEQETLFHAAEISSTFAPYDLVRQMRASFNVLGPLLARTGHAKVSLPGGCTIGARPVDLHIDALTRLGASIHLEEGYVSAMAPGGLRGAEIEFPFVSVGATEHTLMAAVLARGTTVLKRAAREPEIGDLARCLVMMGANIEGIDTDTLVIEGVTSLSGGDWSVIPDRIEMGSYACAAAMAGGEVRLTRARPDLITALTDKMTAAGVEIEPTDDGVIVRRDPSVRLRATNVATEVYPGFATDLQAQFMTLMTTADGVSVIHENIFENRFMHAPELARLGADISVHAGEAHVTGVDRLKGAPVMATDLRASVSLVIAGLVAEGETSIGRVYHLDRGFERLEEKLGACGADIRRVKGPPVEGPDDDH</sequence>
<dbReference type="AlphaFoldDB" id="A0A258FMW9"/>
<evidence type="ECO:0000313" key="15">
    <source>
        <dbReference type="Proteomes" id="UP000215595"/>
    </source>
</evidence>
<keyword evidence="7 12" id="KW-0573">Peptidoglycan synthesis</keyword>
<evidence type="ECO:0000256" key="10">
    <source>
        <dbReference type="ARBA" id="ARBA00038367"/>
    </source>
</evidence>
<keyword evidence="8 12" id="KW-0131">Cell cycle</keyword>
<dbReference type="InterPro" id="IPR050068">
    <property type="entry name" value="MurA_subfamily"/>
</dbReference>
<protein>
    <recommendedName>
        <fullName evidence="12">UDP-N-acetylglucosamine 1-carboxyvinyltransferase</fullName>
        <ecNumber evidence="12">2.5.1.7</ecNumber>
    </recommendedName>
    <alternativeName>
        <fullName evidence="12">Enoylpyruvate transferase</fullName>
    </alternativeName>
    <alternativeName>
        <fullName evidence="12">UDP-N-acetylglucosamine enolpyruvyl transferase</fullName>
        <shortName evidence="12">EPT</shortName>
    </alternativeName>
</protein>
<dbReference type="GO" id="GO:0008360">
    <property type="term" value="P:regulation of cell shape"/>
    <property type="evidence" value="ECO:0007669"/>
    <property type="project" value="UniProtKB-KW"/>
</dbReference>
<keyword evidence="3 12" id="KW-0963">Cytoplasm</keyword>
<feature type="binding site" evidence="12">
    <location>
        <begin position="22"/>
        <end position="23"/>
    </location>
    <ligand>
        <name>phosphoenolpyruvate</name>
        <dbReference type="ChEBI" id="CHEBI:58702"/>
    </ligand>
</feature>
<dbReference type="GO" id="GO:0008760">
    <property type="term" value="F:UDP-N-acetylglucosamine 1-carboxyvinyltransferase activity"/>
    <property type="evidence" value="ECO:0007669"/>
    <property type="project" value="UniProtKB-UniRule"/>
</dbReference>
<feature type="modified residue" description="2-(S-cysteinyl)pyruvic acid O-phosphothioketal" evidence="12">
    <location>
        <position position="120"/>
    </location>
</feature>
<evidence type="ECO:0000256" key="1">
    <source>
        <dbReference type="ARBA" id="ARBA00004496"/>
    </source>
</evidence>
<comment type="catalytic activity">
    <reaction evidence="11 12">
        <text>phosphoenolpyruvate + UDP-N-acetyl-alpha-D-glucosamine = UDP-N-acetyl-3-O-(1-carboxyvinyl)-alpha-D-glucosamine + phosphate</text>
        <dbReference type="Rhea" id="RHEA:18681"/>
        <dbReference type="ChEBI" id="CHEBI:43474"/>
        <dbReference type="ChEBI" id="CHEBI:57705"/>
        <dbReference type="ChEBI" id="CHEBI:58702"/>
        <dbReference type="ChEBI" id="CHEBI:68483"/>
        <dbReference type="EC" id="2.5.1.7"/>
    </reaction>
</comment>
<comment type="similarity">
    <text evidence="10 12">Belongs to the EPSP synthase family. MurA subfamily.</text>
</comment>
<accession>A0A258FMW9</accession>
<keyword evidence="9 12" id="KW-0961">Cell wall biogenesis/degradation</keyword>
<comment type="subcellular location">
    <subcellularLocation>
        <location evidence="1 12">Cytoplasm</location>
    </subcellularLocation>
</comment>
<comment type="function">
    <text evidence="12">Cell wall formation. Adds enolpyruvyl to UDP-N-acetylglucosamine.</text>
</comment>
<reference evidence="14 15" key="1">
    <citation type="submission" date="2017-03" db="EMBL/GenBank/DDBJ databases">
        <title>Lifting the veil on microbial sulfur biogeochemistry in mining wastewaters.</title>
        <authorList>
            <person name="Kantor R.S."/>
            <person name="Colenbrander Nelson T."/>
            <person name="Marshall S."/>
            <person name="Bennett D."/>
            <person name="Apte S."/>
            <person name="Camacho D."/>
            <person name="Thomas B.C."/>
            <person name="Warren L.A."/>
            <person name="Banfield J.F."/>
        </authorList>
    </citation>
    <scope>NUCLEOTIDE SEQUENCE [LARGE SCALE GENOMIC DNA]</scope>
    <source>
        <strain evidence="14">32-69-9</strain>
    </source>
</reference>
<feature type="domain" description="Enolpyruvate transferase" evidence="13">
    <location>
        <begin position="7"/>
        <end position="412"/>
    </location>
</feature>
<evidence type="ECO:0000256" key="8">
    <source>
        <dbReference type="ARBA" id="ARBA00023306"/>
    </source>
</evidence>
<dbReference type="EMBL" id="NCEB01000014">
    <property type="protein sequence ID" value="OYX33686.1"/>
    <property type="molecule type" value="Genomic_DNA"/>
</dbReference>
<evidence type="ECO:0000256" key="7">
    <source>
        <dbReference type="ARBA" id="ARBA00022984"/>
    </source>
</evidence>
<dbReference type="GO" id="GO:0051301">
    <property type="term" value="P:cell division"/>
    <property type="evidence" value="ECO:0007669"/>
    <property type="project" value="UniProtKB-KW"/>
</dbReference>
<evidence type="ECO:0000256" key="2">
    <source>
        <dbReference type="ARBA" id="ARBA00004752"/>
    </source>
</evidence>
<dbReference type="Gene3D" id="3.65.10.10">
    <property type="entry name" value="Enolpyruvate transferase domain"/>
    <property type="match status" value="2"/>
</dbReference>
<feature type="binding site" evidence="12">
    <location>
        <position position="311"/>
    </location>
    <ligand>
        <name>UDP-N-acetyl-alpha-D-glucosamine</name>
        <dbReference type="ChEBI" id="CHEBI:57705"/>
    </ligand>
</feature>
<keyword evidence="5 12" id="KW-0808">Transferase</keyword>
<dbReference type="NCBIfam" id="TIGR01072">
    <property type="entry name" value="murA"/>
    <property type="match status" value="1"/>
</dbReference>
<proteinExistence type="inferred from homology"/>
<dbReference type="GO" id="GO:0019277">
    <property type="term" value="P:UDP-N-acetylgalactosamine biosynthetic process"/>
    <property type="evidence" value="ECO:0007669"/>
    <property type="project" value="InterPro"/>
</dbReference>
<dbReference type="EC" id="2.5.1.7" evidence="12"/>
<evidence type="ECO:0000256" key="11">
    <source>
        <dbReference type="ARBA" id="ARBA00047527"/>
    </source>
</evidence>
<dbReference type="InterPro" id="IPR013792">
    <property type="entry name" value="RNA3'P_cycl/enolpyr_Trfase_a/b"/>
</dbReference>
<dbReference type="Proteomes" id="UP000215595">
    <property type="component" value="Unassembled WGS sequence"/>
</dbReference>
<keyword evidence="6 12" id="KW-0133">Cell shape</keyword>